<evidence type="ECO:0000256" key="1">
    <source>
        <dbReference type="ARBA" id="ARBA00004167"/>
    </source>
</evidence>
<feature type="transmembrane region" description="Helical" evidence="5">
    <location>
        <begin position="12"/>
        <end position="32"/>
    </location>
</feature>
<accession>A0AAE3M603</accession>
<evidence type="ECO:0000259" key="6">
    <source>
        <dbReference type="Pfam" id="PF04357"/>
    </source>
</evidence>
<name>A0AAE3M603_9BACT</name>
<evidence type="ECO:0000256" key="4">
    <source>
        <dbReference type="ARBA" id="ARBA00023136"/>
    </source>
</evidence>
<comment type="caution">
    <text evidence="7">The sequence shown here is derived from an EMBL/GenBank/DDBJ whole genome shotgun (WGS) entry which is preliminary data.</text>
</comment>
<evidence type="ECO:0000256" key="2">
    <source>
        <dbReference type="ARBA" id="ARBA00022692"/>
    </source>
</evidence>
<dbReference type="Proteomes" id="UP001209229">
    <property type="component" value="Unassembled WGS sequence"/>
</dbReference>
<keyword evidence="2 5" id="KW-0812">Transmembrane</keyword>
<dbReference type="Pfam" id="PF04357">
    <property type="entry name" value="TamB"/>
    <property type="match status" value="1"/>
</dbReference>
<reference evidence="7" key="1">
    <citation type="submission" date="2022-10" db="EMBL/GenBank/DDBJ databases">
        <authorList>
            <person name="Yu W.X."/>
        </authorList>
    </citation>
    <scope>NUCLEOTIDE SEQUENCE</scope>
    <source>
        <strain evidence="7">AAT</strain>
    </source>
</reference>
<keyword evidence="4 5" id="KW-0472">Membrane</keyword>
<dbReference type="InterPro" id="IPR007452">
    <property type="entry name" value="TamB_C"/>
</dbReference>
<protein>
    <submittedName>
        <fullName evidence="7">Translocation/assembly module TamB domain-containing protein</fullName>
    </submittedName>
</protein>
<sequence>MKKKILKIVKKVLLALLFLMLFILLILQLPFIQNTIKNKVLVLVNQQLEVPLSVEKIKISFFDYIKVKKALWGIPEQDTLMYIKELSVDVHFIDLLKNKIHIEELHLDGLKGNIFKELGDGALNITKAIKINSDTLSVDTTKSSSSVDIALDRLLLTNIKMLYHDEVDSSKMVAKLKLLDLKIDSIDIQKNSYNVRSIKLDGVSFKQDVYKTHDEIEDSLDSDTTTTELDYQISIKDVVEVSNLNLYLKDQRTQKDFKLENTSFVIKPEWIHLSEQNIKLKQFNILRTDVSLLTSETTETAEVKSGESKPFSFEDIGWNIELLDFKLNRGSFHAANMDSAGKALGTPLFLDSLQLQLKHLILDKTHLEASVPSVQMRYNKKVHLQHLSTHLWLDERKAQIRQLKFETVKSMAKMDAGVYYDSFQQLSDHPEKAQLSILLDTRLNSADISEITQQSLNLEKDVVLNLNTEIKGSLSKLELKNLQGSINHSFLLDVKGELSHLNDMDRLKANVQLNKLQLSTPELISYLPDSILPGSVHYPDSILLKGSFKGSKAKLAADLQLQSSVGNLEALLNVNLDSIPNTEFYDAKLNVDQLNLGYILQKEDTLQTLSMTGSISGSTKDFKNPELTMNLYLLQLGLLHYTYKDGLINGNYSQKYFKGNVEINDENLALKFNGELDIEDSIPFINADLRLRNANLKTLRLMSDSSSVKGNINISVEGGEWNKLKGNIALNHFQYQTLDQKYALDSLNIDLKQMTDSSLYHLAIHQIYSQDTLLLKSIDVQAFLKGNKALLNYELAGEDRDKLKSKKVILQGNGAFQLQNDTMLLNTDLLWYQQLLQDPLKLNLDVSQIKTEEFNTYSIKALGDQINLNGYAKIFDASVSDEIEAAVNIDSLDFSLIEPLTHQYLNTFEGHLSGEVGITGNKSNPEIDGYLLLKNTKLNPSVVNTDFNIEEGKITLNNSLITFNRLKITDKDNDEAYLDGTVNFAELSDPVFDLRLNANQFLLLNKTESSQGNYFGKVVADLNARVSGNTESPDIILTTAFNHKSDLTYVVTSSEPKAASQDDVVVFIKDSTTMAQQDSIDQDLMAVNMKGINIATNISVSDQMDVTLVIDPASNERLNIVGNGDLSLAIDPSGNQTLTGQYRIKKGFYTLRLYDVIKRDFEIKEGSSLTWYGDVMNANANISAIYKVRTNALSLMGVTQSQLSDTEYSAYNTTINVEVVMNLSGNLLSPDIDFDINLTDKNVNSNIESAITQLGNDESELNKQVFSLLILNRFSSNRASASTTVSYEIENTARQSLSKLLSQQLNRFSNQYLKGVDVSFDIDSYNQVVENQVNTRTDVSVDVSQNLFNERLKLTVGGNVAVEENKQQGRASSSDLTGDFEVEYKISKDGTYRVKAFNKTEYEDELNGDVTKTGLSFMFIKDFTRFSDLFKNRKKKNQENDKKE</sequence>
<dbReference type="PANTHER" id="PTHR36985">
    <property type="entry name" value="TRANSLOCATION AND ASSEMBLY MODULE SUBUNIT TAMB"/>
    <property type="match status" value="1"/>
</dbReference>
<keyword evidence="8" id="KW-1185">Reference proteome</keyword>
<dbReference type="GO" id="GO:0009306">
    <property type="term" value="P:protein secretion"/>
    <property type="evidence" value="ECO:0007669"/>
    <property type="project" value="InterPro"/>
</dbReference>
<dbReference type="GO" id="GO:0005886">
    <property type="term" value="C:plasma membrane"/>
    <property type="evidence" value="ECO:0007669"/>
    <property type="project" value="InterPro"/>
</dbReference>
<feature type="domain" description="Translocation and assembly module TamB C-terminal" evidence="6">
    <location>
        <begin position="966"/>
        <end position="1423"/>
    </location>
</feature>
<dbReference type="PANTHER" id="PTHR36985:SF1">
    <property type="entry name" value="TRANSLOCATION AND ASSEMBLY MODULE SUBUNIT TAMB"/>
    <property type="match status" value="1"/>
</dbReference>
<evidence type="ECO:0000256" key="3">
    <source>
        <dbReference type="ARBA" id="ARBA00022989"/>
    </source>
</evidence>
<organism evidence="7 8">
    <name type="scientific">Plebeiibacterium sediminum</name>
    <dbReference type="NCBI Taxonomy" id="2992112"/>
    <lineage>
        <taxon>Bacteria</taxon>
        <taxon>Pseudomonadati</taxon>
        <taxon>Bacteroidota</taxon>
        <taxon>Bacteroidia</taxon>
        <taxon>Marinilabiliales</taxon>
        <taxon>Marinilabiliaceae</taxon>
        <taxon>Plebeiibacterium</taxon>
    </lineage>
</organism>
<keyword evidence="3 5" id="KW-1133">Transmembrane helix</keyword>
<evidence type="ECO:0000256" key="5">
    <source>
        <dbReference type="SAM" id="Phobius"/>
    </source>
</evidence>
<dbReference type="EMBL" id="JAPDPJ010000037">
    <property type="protein sequence ID" value="MCW3787814.1"/>
    <property type="molecule type" value="Genomic_DNA"/>
</dbReference>
<evidence type="ECO:0000313" key="7">
    <source>
        <dbReference type="EMBL" id="MCW3787814.1"/>
    </source>
</evidence>
<comment type="subcellular location">
    <subcellularLocation>
        <location evidence="1">Membrane</location>
        <topology evidence="1">Single-pass membrane protein</topology>
    </subcellularLocation>
</comment>
<dbReference type="RefSeq" id="WP_301191378.1">
    <property type="nucleotide sequence ID" value="NZ_JAPDPJ010000037.1"/>
</dbReference>
<gene>
    <name evidence="7" type="ORF">OM075_15165</name>
</gene>
<proteinExistence type="predicted"/>
<evidence type="ECO:0000313" key="8">
    <source>
        <dbReference type="Proteomes" id="UP001209229"/>
    </source>
</evidence>